<dbReference type="EMBL" id="BGPR01010826">
    <property type="protein sequence ID" value="GBN48170.1"/>
    <property type="molecule type" value="Genomic_DNA"/>
</dbReference>
<reference evidence="1 2" key="1">
    <citation type="journal article" date="2019" name="Sci. Rep.">
        <title>Orb-weaving spider Araneus ventricosus genome elucidates the spidroin gene catalogue.</title>
        <authorList>
            <person name="Kono N."/>
            <person name="Nakamura H."/>
            <person name="Ohtoshi R."/>
            <person name="Moran D.A.P."/>
            <person name="Shinohara A."/>
            <person name="Yoshida Y."/>
            <person name="Fujiwara M."/>
            <person name="Mori M."/>
            <person name="Tomita M."/>
            <person name="Arakawa K."/>
        </authorList>
    </citation>
    <scope>NUCLEOTIDE SEQUENCE [LARGE SCALE GENOMIC DNA]</scope>
</reference>
<comment type="caution">
    <text evidence="1">The sequence shown here is derived from an EMBL/GenBank/DDBJ whole genome shotgun (WGS) entry which is preliminary data.</text>
</comment>
<accession>A0A4Y2PCG9</accession>
<sequence>MLTICISPRGKSEETFITQSNRSGQFVAQTPIGVLVFQQCLLRAQSEDISCVKYLDFRSTDIVKSADEKDKRVIKRRKEGQYSLNSIYGLSTSNLRRKASLGSYLGSLRGIEQLRSLIFSSNWFLHKPTNGSRRIRCQTANDDDGGLEDWTPRATRKTFEVS</sequence>
<keyword evidence="2" id="KW-1185">Reference proteome</keyword>
<protein>
    <submittedName>
        <fullName evidence="1">Uncharacterized protein</fullName>
    </submittedName>
</protein>
<organism evidence="1 2">
    <name type="scientific">Araneus ventricosus</name>
    <name type="common">Orbweaver spider</name>
    <name type="synonym">Epeira ventricosa</name>
    <dbReference type="NCBI Taxonomy" id="182803"/>
    <lineage>
        <taxon>Eukaryota</taxon>
        <taxon>Metazoa</taxon>
        <taxon>Ecdysozoa</taxon>
        <taxon>Arthropoda</taxon>
        <taxon>Chelicerata</taxon>
        <taxon>Arachnida</taxon>
        <taxon>Araneae</taxon>
        <taxon>Araneomorphae</taxon>
        <taxon>Entelegynae</taxon>
        <taxon>Araneoidea</taxon>
        <taxon>Araneidae</taxon>
        <taxon>Araneus</taxon>
    </lineage>
</organism>
<gene>
    <name evidence="1" type="ORF">AVEN_6251_1</name>
</gene>
<dbReference type="AlphaFoldDB" id="A0A4Y2PCG9"/>
<name>A0A4Y2PCG9_ARAVE</name>
<evidence type="ECO:0000313" key="1">
    <source>
        <dbReference type="EMBL" id="GBN48170.1"/>
    </source>
</evidence>
<evidence type="ECO:0000313" key="2">
    <source>
        <dbReference type="Proteomes" id="UP000499080"/>
    </source>
</evidence>
<proteinExistence type="predicted"/>
<dbReference type="Proteomes" id="UP000499080">
    <property type="component" value="Unassembled WGS sequence"/>
</dbReference>